<sequence>MSATCLEHDAERIAQEVATRGLAFLPLPSGILDEAVAIFKHISTDALADQGICMTFEPLETWPPLPRVCRRFVLPYLPVQQLNFFIGDQGDVDEGDHNFLRYANAARRDTLERLGEPIARLLEPATRYLFGARERVITVNAQYIFGTAKSETEAHRDFLSRNTVSLLTPLFDYTPEEASLYYWRFDENPELYVTGDLDKATLRRTYSYKRGEAVLFSGDLYHQTVPFQRPAAGWGTRQCRALFCVVLVAADLLQREEGYQDVIKHLRGPAGGYMVDPATEEFLVASSESGEAESSSECDSEETACDGRGWC</sequence>
<feature type="compositionally biased region" description="Acidic residues" evidence="1">
    <location>
        <begin position="290"/>
        <end position="304"/>
    </location>
</feature>
<organism evidence="2">
    <name type="scientific">Pyrodinium bahamense</name>
    <dbReference type="NCBI Taxonomy" id="73915"/>
    <lineage>
        <taxon>Eukaryota</taxon>
        <taxon>Sar</taxon>
        <taxon>Alveolata</taxon>
        <taxon>Dinophyceae</taxon>
        <taxon>Gonyaulacales</taxon>
        <taxon>Pyrocystaceae</taxon>
        <taxon>Pyrodinium</taxon>
    </lineage>
</organism>
<evidence type="ECO:0000256" key="1">
    <source>
        <dbReference type="SAM" id="MobiDB-lite"/>
    </source>
</evidence>
<reference evidence="2" key="1">
    <citation type="submission" date="2021-01" db="EMBL/GenBank/DDBJ databases">
        <authorList>
            <person name="Corre E."/>
            <person name="Pelletier E."/>
            <person name="Niang G."/>
            <person name="Scheremetjew M."/>
            <person name="Finn R."/>
            <person name="Kale V."/>
            <person name="Holt S."/>
            <person name="Cochrane G."/>
            <person name="Meng A."/>
            <person name="Brown T."/>
            <person name="Cohen L."/>
        </authorList>
    </citation>
    <scope>NUCLEOTIDE SEQUENCE</scope>
    <source>
        <strain evidence="2">Pbaha01</strain>
    </source>
</reference>
<evidence type="ECO:0000313" key="2">
    <source>
        <dbReference type="EMBL" id="CAD8351312.1"/>
    </source>
</evidence>
<name>A0A7S0A3H6_9DINO</name>
<evidence type="ECO:0008006" key="3">
    <source>
        <dbReference type="Google" id="ProtNLM"/>
    </source>
</evidence>
<feature type="region of interest" description="Disordered" evidence="1">
    <location>
        <begin position="289"/>
        <end position="311"/>
    </location>
</feature>
<dbReference type="AlphaFoldDB" id="A0A7S0A3H6"/>
<dbReference type="EMBL" id="HBEG01011243">
    <property type="protein sequence ID" value="CAD8351312.1"/>
    <property type="molecule type" value="Transcribed_RNA"/>
</dbReference>
<accession>A0A7S0A3H6</accession>
<dbReference type="SUPFAM" id="SSF51197">
    <property type="entry name" value="Clavaminate synthase-like"/>
    <property type="match status" value="1"/>
</dbReference>
<proteinExistence type="predicted"/>
<gene>
    <name evidence="2" type="ORF">PBAH0796_LOCUS6679</name>
</gene>
<protein>
    <recommendedName>
        <fullName evidence="3">Fe2OG dioxygenase domain-containing protein</fullName>
    </recommendedName>
</protein>